<keyword evidence="1" id="KW-1133">Transmembrane helix</keyword>
<dbReference type="EMBL" id="FOAP01000019">
    <property type="protein sequence ID" value="SEM60357.1"/>
    <property type="molecule type" value="Genomic_DNA"/>
</dbReference>
<accession>A0A1H7ZSJ7</accession>
<feature type="transmembrane region" description="Helical" evidence="1">
    <location>
        <begin position="304"/>
        <end position="325"/>
    </location>
</feature>
<evidence type="ECO:0000313" key="2">
    <source>
        <dbReference type="EMBL" id="SEM60357.1"/>
    </source>
</evidence>
<evidence type="ECO:0000313" key="3">
    <source>
        <dbReference type="Proteomes" id="UP000182719"/>
    </source>
</evidence>
<feature type="transmembrane region" description="Helical" evidence="1">
    <location>
        <begin position="378"/>
        <end position="397"/>
    </location>
</feature>
<evidence type="ECO:0008006" key="4">
    <source>
        <dbReference type="Google" id="ProtNLM"/>
    </source>
</evidence>
<reference evidence="3" key="1">
    <citation type="submission" date="2016-10" db="EMBL/GenBank/DDBJ databases">
        <authorList>
            <person name="Varghese N."/>
            <person name="Submissions S."/>
        </authorList>
    </citation>
    <scope>NUCLEOTIDE SEQUENCE [LARGE SCALE GENOMIC DNA]</scope>
    <source>
        <strain evidence="3">DSM 17044</strain>
    </source>
</reference>
<proteinExistence type="predicted"/>
<gene>
    <name evidence="2" type="ORF">SAMN05444354_11987</name>
</gene>
<organism evidence="2 3">
    <name type="scientific">Stigmatella aurantiaca</name>
    <dbReference type="NCBI Taxonomy" id="41"/>
    <lineage>
        <taxon>Bacteria</taxon>
        <taxon>Pseudomonadati</taxon>
        <taxon>Myxococcota</taxon>
        <taxon>Myxococcia</taxon>
        <taxon>Myxococcales</taxon>
        <taxon>Cystobacterineae</taxon>
        <taxon>Archangiaceae</taxon>
        <taxon>Stigmatella</taxon>
    </lineage>
</organism>
<evidence type="ECO:0000256" key="1">
    <source>
        <dbReference type="SAM" id="Phobius"/>
    </source>
</evidence>
<name>A0A1H7ZSJ7_STIAU</name>
<dbReference type="AlphaFoldDB" id="A0A1H7ZSJ7"/>
<keyword evidence="1" id="KW-0472">Membrane</keyword>
<feature type="transmembrane region" description="Helical" evidence="1">
    <location>
        <begin position="337"/>
        <end position="357"/>
    </location>
</feature>
<keyword evidence="3" id="KW-1185">Reference proteome</keyword>
<keyword evidence="1" id="KW-0812">Transmembrane</keyword>
<dbReference type="Proteomes" id="UP000182719">
    <property type="component" value="Unassembled WGS sequence"/>
</dbReference>
<sequence length="786" mass="85706">MQAEAMKQEAMAAAVRWARWRIGPTGFRELITQVEVETLRYGRLLTRYAVRTGSWAEEPFRGSTVPPGSLLELESLDLWSGTPEELAARTSHPVGCRRCSGDGLVTCPSCHGTLRARCAGCGGTGKRMSRARKNYRMVNCQQCRGNGQKKCVRCSKGQVGCSPCQGSGRMRRWLKVATVQHTHVGLWPDDPRLSAHPGLKQGSPHAAQWQGARIVASWEHDGRIPPSQLGPEAEAAGFFPVRASLEPGLEPFRTRVLSQRLEVFEAPAATVHYAFAGKKGFLKLLGSGFRPTPVRETRPFRHRFACLLGVFFVSLFGAVFLTGAFTERQLFYGRHPAAGLVALASLGFVPGFGLMTASWLRRRRPDGSKLAKRWHDRLGFGFAGPCALIVLACFLFVRPSVQELSRLTAAGQLDQAELHASALQGEGNTSSAFIDARNAFVRARILEMDNRDAVRFIGPYVRTKEGTEPLEAERRRLREAWVAQALSQNEEAEAEKELNALTEEGAPAAWVDGLRARLEDQRLEQGKALLAKGEVEDAIRTLLRIQTPGLASEPPGLLLSQAYLLRAQACSAQDLHCWAQALKLATEAGPMEAARNALAAFRSAEINRLANAARASGGVGHTLRALHEGERDAGILLSVFEGDAELTGVREGLLRRREELLRKHWPLGEPVEVVQALLGPSGWEERRPGVFAVRQVPPGTLVHLFVSQGLTRGVHVTAREHGREALATEALQQVAQRLAGKTFAAKDLARAGKGVAHVPARLGVHAALLGWQDGVLVEALIGKVDP</sequence>
<protein>
    <recommendedName>
        <fullName evidence="4">CR-type domain-containing protein</fullName>
    </recommendedName>
</protein>